<dbReference type="Proteomes" id="UP000805193">
    <property type="component" value="Unassembled WGS sequence"/>
</dbReference>
<gene>
    <name evidence="1" type="ORF">HPB47_017809</name>
</gene>
<name>A0AC60QMC2_IXOPE</name>
<sequence length="371" mass="40644">MDQETLRRGRPRDQEGPAQLRNPAEEHATKLAERNRYKLCGGLQGVQILDLLQEAVDTTKTYAEEVGLSCAAEKSELLGVRSRAPSNKKEPDIDFHLKGLAVPRVNKLRVLGLHLQSNGKAAHMVHSLRKQAMQTAHLIRRVSNRKGGLRERDTIHIFRALIVSHFTYHTSTSFTLPATIPDHELASGGLDTLKRAPGPARGKEGVRVQALARTYGTDPHAWYTDAAQHRERAEAAVQGVTNNDGSLRTLSSKNNMKSIQEAEKTAITLAVSHAALHNNFITPHSGQPGNESAHALDRAAAMNRALPDGTDWEGPNTNTEQDTTDFNPPAPSPTLTSWEEALSSPELVGQRELVERPRRIGEANRALASVS</sequence>
<protein>
    <submittedName>
        <fullName evidence="1">Uncharacterized protein</fullName>
    </submittedName>
</protein>
<accession>A0AC60QMC2</accession>
<keyword evidence="2" id="KW-1185">Reference proteome</keyword>
<proteinExistence type="predicted"/>
<dbReference type="EMBL" id="JABSTQ010006793">
    <property type="protein sequence ID" value="KAG0436692.1"/>
    <property type="molecule type" value="Genomic_DNA"/>
</dbReference>
<comment type="caution">
    <text evidence="1">The sequence shown here is derived from an EMBL/GenBank/DDBJ whole genome shotgun (WGS) entry which is preliminary data.</text>
</comment>
<reference evidence="1 2" key="1">
    <citation type="journal article" date="2020" name="Cell">
        <title>Large-Scale Comparative Analyses of Tick Genomes Elucidate Their Genetic Diversity and Vector Capacities.</title>
        <authorList>
            <consortium name="Tick Genome and Microbiome Consortium (TIGMIC)"/>
            <person name="Jia N."/>
            <person name="Wang J."/>
            <person name="Shi W."/>
            <person name="Du L."/>
            <person name="Sun Y."/>
            <person name="Zhan W."/>
            <person name="Jiang J.F."/>
            <person name="Wang Q."/>
            <person name="Zhang B."/>
            <person name="Ji P."/>
            <person name="Bell-Sakyi L."/>
            <person name="Cui X.M."/>
            <person name="Yuan T.T."/>
            <person name="Jiang B.G."/>
            <person name="Yang W.F."/>
            <person name="Lam T.T."/>
            <person name="Chang Q.C."/>
            <person name="Ding S.J."/>
            <person name="Wang X.J."/>
            <person name="Zhu J.G."/>
            <person name="Ruan X.D."/>
            <person name="Zhao L."/>
            <person name="Wei J.T."/>
            <person name="Ye R.Z."/>
            <person name="Que T.C."/>
            <person name="Du C.H."/>
            <person name="Zhou Y.H."/>
            <person name="Cheng J.X."/>
            <person name="Dai P.F."/>
            <person name="Guo W.B."/>
            <person name="Han X.H."/>
            <person name="Huang E.J."/>
            <person name="Li L.F."/>
            <person name="Wei W."/>
            <person name="Gao Y.C."/>
            <person name="Liu J.Z."/>
            <person name="Shao H.Z."/>
            <person name="Wang X."/>
            <person name="Wang C.C."/>
            <person name="Yang T.C."/>
            <person name="Huo Q.B."/>
            <person name="Li W."/>
            <person name="Chen H.Y."/>
            <person name="Chen S.E."/>
            <person name="Zhou L.G."/>
            <person name="Ni X.B."/>
            <person name="Tian J.H."/>
            <person name="Sheng Y."/>
            <person name="Liu T."/>
            <person name="Pan Y.S."/>
            <person name="Xia L.Y."/>
            <person name="Li J."/>
            <person name="Zhao F."/>
            <person name="Cao W.C."/>
        </authorList>
    </citation>
    <scope>NUCLEOTIDE SEQUENCE [LARGE SCALE GENOMIC DNA]</scope>
    <source>
        <strain evidence="1">Iper-2018</strain>
    </source>
</reference>
<evidence type="ECO:0000313" key="2">
    <source>
        <dbReference type="Proteomes" id="UP000805193"/>
    </source>
</evidence>
<evidence type="ECO:0000313" key="1">
    <source>
        <dbReference type="EMBL" id="KAG0436692.1"/>
    </source>
</evidence>
<organism evidence="1 2">
    <name type="scientific">Ixodes persulcatus</name>
    <name type="common">Taiga tick</name>
    <dbReference type="NCBI Taxonomy" id="34615"/>
    <lineage>
        <taxon>Eukaryota</taxon>
        <taxon>Metazoa</taxon>
        <taxon>Ecdysozoa</taxon>
        <taxon>Arthropoda</taxon>
        <taxon>Chelicerata</taxon>
        <taxon>Arachnida</taxon>
        <taxon>Acari</taxon>
        <taxon>Parasitiformes</taxon>
        <taxon>Ixodida</taxon>
        <taxon>Ixodoidea</taxon>
        <taxon>Ixodidae</taxon>
        <taxon>Ixodinae</taxon>
        <taxon>Ixodes</taxon>
    </lineage>
</organism>